<keyword evidence="3" id="KW-0768">Sushi</keyword>
<dbReference type="Gene3D" id="2.10.70.10">
    <property type="entry name" value="Complement Module, domain 1"/>
    <property type="match status" value="1"/>
</dbReference>
<dbReference type="EMBL" id="UYJE01003580">
    <property type="protein sequence ID" value="VDI20396.1"/>
    <property type="molecule type" value="Genomic_DNA"/>
</dbReference>
<accession>A0A8B6DLX2</accession>
<evidence type="ECO:0000256" key="4">
    <source>
        <dbReference type="SAM" id="SignalP"/>
    </source>
</evidence>
<comment type="caution">
    <text evidence="7">The sequence shown here is derived from an EMBL/GenBank/DDBJ whole genome shotgun (WGS) entry which is preliminary data.</text>
</comment>
<dbReference type="PANTHER" id="PTHR22803">
    <property type="entry name" value="MANNOSE, PHOSPHOLIPASE, LECTIN RECEPTOR RELATED"/>
    <property type="match status" value="1"/>
</dbReference>
<dbReference type="AlphaFoldDB" id="A0A8B6DLX2"/>
<dbReference type="Pfam" id="PF00059">
    <property type="entry name" value="Lectin_C"/>
    <property type="match status" value="1"/>
</dbReference>
<dbReference type="Proteomes" id="UP000596742">
    <property type="component" value="Unassembled WGS sequence"/>
</dbReference>
<feature type="domain" description="Sushi" evidence="6">
    <location>
        <begin position="66"/>
        <end position="122"/>
    </location>
</feature>
<name>A0A8B6DLX2_MYTGA</name>
<dbReference type="Pfam" id="PF00084">
    <property type="entry name" value="Sushi"/>
    <property type="match status" value="1"/>
</dbReference>
<comment type="caution">
    <text evidence="3">Lacks conserved residue(s) required for the propagation of feature annotation.</text>
</comment>
<evidence type="ECO:0000256" key="3">
    <source>
        <dbReference type="PROSITE-ProRule" id="PRU00302"/>
    </source>
</evidence>
<gene>
    <name evidence="7" type="ORF">MGAL_10B065074</name>
</gene>
<organism evidence="7 8">
    <name type="scientific">Mytilus galloprovincialis</name>
    <name type="common">Mediterranean mussel</name>
    <dbReference type="NCBI Taxonomy" id="29158"/>
    <lineage>
        <taxon>Eukaryota</taxon>
        <taxon>Metazoa</taxon>
        <taxon>Spiralia</taxon>
        <taxon>Lophotrochozoa</taxon>
        <taxon>Mollusca</taxon>
        <taxon>Bivalvia</taxon>
        <taxon>Autobranchia</taxon>
        <taxon>Pteriomorphia</taxon>
        <taxon>Mytilida</taxon>
        <taxon>Mytiloidea</taxon>
        <taxon>Mytilidae</taxon>
        <taxon>Mytilinae</taxon>
        <taxon>Mytilus</taxon>
    </lineage>
</organism>
<dbReference type="SMART" id="SM00034">
    <property type="entry name" value="CLECT"/>
    <property type="match status" value="1"/>
</dbReference>
<protein>
    <submittedName>
        <fullName evidence="7">Uncharacterized protein</fullName>
    </submittedName>
</protein>
<evidence type="ECO:0000313" key="8">
    <source>
        <dbReference type="Proteomes" id="UP000596742"/>
    </source>
</evidence>
<feature type="domain" description="C-type lectin" evidence="5">
    <location>
        <begin position="130"/>
        <end position="255"/>
    </location>
</feature>
<feature type="chain" id="PRO_5032576518" evidence="4">
    <location>
        <begin position="21"/>
        <end position="307"/>
    </location>
</feature>
<keyword evidence="1 4" id="KW-0732">Signal</keyword>
<evidence type="ECO:0000259" key="6">
    <source>
        <dbReference type="PROSITE" id="PS50923"/>
    </source>
</evidence>
<dbReference type="InterPro" id="IPR016187">
    <property type="entry name" value="CTDL_fold"/>
</dbReference>
<sequence>MSRFYCVVAVIFTMCHVVNAGSLTRQCHASKGTCTKQGFRSTCKTAFGPEWTYIGKCCRGGQCCKFQCEDLQPQQNGNVSVSGRDIGDVANFSCKCRYTLLGSQSLRCTDSGWDGDIPICHACPFTQFSFHGKRYLLMCDQVPMPLALSTCRDLGGHLPSLETREESNYLKRIATLINSSHDWWIGLQHNNTEGTFNWVSGQPLSYTDWYQGTPIQPDNKNKAGAGPANCAALVFSYQYQWGDENCDSPKQMICESREFYSSVDYYDDFYDFFFGDNCGATWDWDVIDVSIVERKTMNIVLSITHII</sequence>
<evidence type="ECO:0000256" key="1">
    <source>
        <dbReference type="ARBA" id="ARBA00022729"/>
    </source>
</evidence>
<dbReference type="InterPro" id="IPR035976">
    <property type="entry name" value="Sushi/SCR/CCP_sf"/>
</dbReference>
<dbReference type="InterPro" id="IPR000436">
    <property type="entry name" value="Sushi_SCR_CCP_dom"/>
</dbReference>
<dbReference type="PROSITE" id="PS50041">
    <property type="entry name" value="C_TYPE_LECTIN_2"/>
    <property type="match status" value="1"/>
</dbReference>
<dbReference type="CDD" id="cd00033">
    <property type="entry name" value="CCP"/>
    <property type="match status" value="1"/>
</dbReference>
<feature type="signal peptide" evidence="4">
    <location>
        <begin position="1"/>
        <end position="20"/>
    </location>
</feature>
<dbReference type="PROSITE" id="PS50923">
    <property type="entry name" value="SUSHI"/>
    <property type="match status" value="1"/>
</dbReference>
<dbReference type="SUPFAM" id="SSF57535">
    <property type="entry name" value="Complement control module/SCR domain"/>
    <property type="match status" value="1"/>
</dbReference>
<proteinExistence type="predicted"/>
<dbReference type="InterPro" id="IPR050111">
    <property type="entry name" value="C-type_lectin/snaclec_domain"/>
</dbReference>
<keyword evidence="2" id="KW-1015">Disulfide bond</keyword>
<evidence type="ECO:0000259" key="5">
    <source>
        <dbReference type="PROSITE" id="PS50041"/>
    </source>
</evidence>
<dbReference type="CDD" id="cd00037">
    <property type="entry name" value="CLECT"/>
    <property type="match status" value="1"/>
</dbReference>
<evidence type="ECO:0000313" key="7">
    <source>
        <dbReference type="EMBL" id="VDI20396.1"/>
    </source>
</evidence>
<dbReference type="SMART" id="SM00032">
    <property type="entry name" value="CCP"/>
    <property type="match status" value="1"/>
</dbReference>
<dbReference type="Gene3D" id="3.10.100.10">
    <property type="entry name" value="Mannose-Binding Protein A, subunit A"/>
    <property type="match status" value="1"/>
</dbReference>
<dbReference type="InterPro" id="IPR016186">
    <property type="entry name" value="C-type_lectin-like/link_sf"/>
</dbReference>
<reference evidence="7" key="1">
    <citation type="submission" date="2018-11" db="EMBL/GenBank/DDBJ databases">
        <authorList>
            <person name="Alioto T."/>
            <person name="Alioto T."/>
        </authorList>
    </citation>
    <scope>NUCLEOTIDE SEQUENCE</scope>
</reference>
<evidence type="ECO:0000256" key="2">
    <source>
        <dbReference type="ARBA" id="ARBA00023157"/>
    </source>
</evidence>
<dbReference type="SUPFAM" id="SSF56436">
    <property type="entry name" value="C-type lectin-like"/>
    <property type="match status" value="1"/>
</dbReference>
<dbReference type="InterPro" id="IPR001304">
    <property type="entry name" value="C-type_lectin-like"/>
</dbReference>
<keyword evidence="8" id="KW-1185">Reference proteome</keyword>
<dbReference type="OrthoDB" id="6153286at2759"/>